<dbReference type="PANTHER" id="PTHR11771">
    <property type="entry name" value="LIPOXYGENASE"/>
    <property type="match status" value="1"/>
</dbReference>
<feature type="region of interest" description="Disordered" evidence="5">
    <location>
        <begin position="337"/>
        <end position="371"/>
    </location>
</feature>
<comment type="caution">
    <text evidence="7">The sequence shown here is derived from an EMBL/GenBank/DDBJ whole genome shotgun (WGS) entry which is preliminary data.</text>
</comment>
<dbReference type="InterPro" id="IPR000907">
    <property type="entry name" value="LipOase"/>
</dbReference>
<feature type="domain" description="Lipoxygenase" evidence="6">
    <location>
        <begin position="420"/>
        <end position="1058"/>
    </location>
</feature>
<dbReference type="SUPFAM" id="SSF52540">
    <property type="entry name" value="P-loop containing nucleoside triphosphate hydrolases"/>
    <property type="match status" value="1"/>
</dbReference>
<keyword evidence="2" id="KW-0479">Metal-binding</keyword>
<dbReference type="Gene3D" id="3.40.50.300">
    <property type="entry name" value="P-loop containing nucleotide triphosphate hydrolases"/>
    <property type="match status" value="1"/>
</dbReference>
<dbReference type="GO" id="GO:0034440">
    <property type="term" value="P:lipid oxidation"/>
    <property type="evidence" value="ECO:0007669"/>
    <property type="project" value="InterPro"/>
</dbReference>
<sequence length="1058" mass="121201">MSAKYSQTQVVAATPRHDDGTRMSGFQGSSQSKTSDKSSQAIGRSAHRQQDDVVIAVMGNTGTGKSSLIKLLTGSSAIAIGNSLDSHTSNIHIIRFLDHTSGRTITIVDTPGFDDSRENLTDTDILKKITKFLLSEYDKDRKLNGLVYLQRISDPRFGGQAKRNLKMFRNLCGAETYKNIVILTTFWDKVANEREGAQREEQLKNKYFKDLVDGGAHFVRHDRTVEGSHTVLKHILTLSPTNIQIQHEIRVEGKTLEDTAAGSVHREEVERIIAKHKEELNELKAEMEKLMVLNASFRRELEEERARARRNLERWEKEKSDLSNGLGEVRNEQARVEVDVAREQKDREKLSQDQERDWSSRLGSHARDHEVAIKDIQDQLDQEKRKRQESELRSLEDVEKKMREIEEEARVAKARMDKDRMVREEEMERIQGEQDSIMRETEEMLRRENERIEREDPEVDCPPPYETIDRDIGPLGPVNKAFRFAQSERYPPHLKVSELKNLLALPTIFNFTALLDTTVILFCEGERLPPTLLSMAPDSATTHTMQDLVNQNHVLHEESRQDRFKNQIPLFNQGMFFNKNIGLRDDWYCDAAFGQQQFTGTNPTTIKTAPRRWLDTFTSVAESQQRADIIELLAEDTSNIYIQDYSYFRSALNASPQVELSCDGRYACASVVLFHLEPEGKLHPLAITLDYRGSMEESVTMFNRRITSSTYGDESVDWPWRYAKMCAQVSDWLRHEVGIHLVNTHLVEEVIIVAAKRAFSPGHVVLRLLEPHWNSTLPLNGGARETLVPKIIIPMTGLKPDHVYAFIKSTFSRFDWRGLYVPNDLLSRGFPPEQLDEPKFHNYGYARNIYRMWEIIRKFVSTVLCDVYRSDLQVAGDLSLATFCQEVRSHTGGQLNSFPRIQTLEELIDFVTMSIHIASPQHTAVNYLQQYYQTFIPNKPSALYAPIPRSLDQLEALEEEDLLLALPVHKPRDWLLMAHVPYLLSFEVPDDGTILYYAAQTSERTSSTLPVINTAARILRDDLVNFIHTVAENSAELDDQQTPYLVMDPSKTAISILI</sequence>
<feature type="region of interest" description="Disordered" evidence="5">
    <location>
        <begin position="1"/>
        <end position="47"/>
    </location>
</feature>
<dbReference type="GO" id="GO:0005525">
    <property type="term" value="F:GTP binding"/>
    <property type="evidence" value="ECO:0007669"/>
    <property type="project" value="InterPro"/>
</dbReference>
<evidence type="ECO:0000313" key="7">
    <source>
        <dbReference type="EMBL" id="KAJ3571766.1"/>
    </source>
</evidence>
<dbReference type="Pfam" id="PF01926">
    <property type="entry name" value="MMR_HSR1"/>
    <property type="match status" value="1"/>
</dbReference>
<keyword evidence="4" id="KW-0560">Oxidoreductase</keyword>
<dbReference type="GO" id="GO:0016702">
    <property type="term" value="F:oxidoreductase activity, acting on single donors with incorporation of molecular oxygen, incorporation of two atoms of oxygen"/>
    <property type="evidence" value="ECO:0007669"/>
    <property type="project" value="InterPro"/>
</dbReference>
<evidence type="ECO:0000259" key="6">
    <source>
        <dbReference type="PROSITE" id="PS51393"/>
    </source>
</evidence>
<evidence type="ECO:0000256" key="1">
    <source>
        <dbReference type="ARBA" id="ARBA00021175"/>
    </source>
</evidence>
<keyword evidence="3" id="KW-0223">Dioxygenase</keyword>
<dbReference type="GO" id="GO:0046872">
    <property type="term" value="F:metal ion binding"/>
    <property type="evidence" value="ECO:0007669"/>
    <property type="project" value="UniProtKB-KW"/>
</dbReference>
<dbReference type="Proteomes" id="UP001213000">
    <property type="component" value="Unassembled WGS sequence"/>
</dbReference>
<dbReference type="InterPro" id="IPR013819">
    <property type="entry name" value="LipOase_C"/>
</dbReference>
<evidence type="ECO:0000256" key="3">
    <source>
        <dbReference type="ARBA" id="ARBA00022964"/>
    </source>
</evidence>
<proteinExistence type="predicted"/>
<feature type="region of interest" description="Disordered" evidence="5">
    <location>
        <begin position="450"/>
        <end position="472"/>
    </location>
</feature>
<gene>
    <name evidence="7" type="ORF">NP233_g3531</name>
</gene>
<dbReference type="InterPro" id="IPR036226">
    <property type="entry name" value="LipOase_C_sf"/>
</dbReference>
<protein>
    <recommendedName>
        <fullName evidence="1">Manganese lipoxygenase</fullName>
    </recommendedName>
</protein>
<organism evidence="7 8">
    <name type="scientific">Leucocoprinus birnbaumii</name>
    <dbReference type="NCBI Taxonomy" id="56174"/>
    <lineage>
        <taxon>Eukaryota</taxon>
        <taxon>Fungi</taxon>
        <taxon>Dikarya</taxon>
        <taxon>Basidiomycota</taxon>
        <taxon>Agaricomycotina</taxon>
        <taxon>Agaricomycetes</taxon>
        <taxon>Agaricomycetidae</taxon>
        <taxon>Agaricales</taxon>
        <taxon>Agaricineae</taxon>
        <taxon>Agaricaceae</taxon>
        <taxon>Leucocoprinus</taxon>
    </lineage>
</organism>
<accession>A0AAD5VWV4</accession>
<feature type="compositionally biased region" description="Low complexity" evidence="5">
    <location>
        <begin position="29"/>
        <end position="40"/>
    </location>
</feature>
<evidence type="ECO:0000256" key="5">
    <source>
        <dbReference type="SAM" id="MobiDB-lite"/>
    </source>
</evidence>
<keyword evidence="8" id="KW-1185">Reference proteome</keyword>
<dbReference type="PROSITE" id="PS51393">
    <property type="entry name" value="LIPOXYGENASE_3"/>
    <property type="match status" value="1"/>
</dbReference>
<feature type="compositionally biased region" description="Polar residues" evidence="5">
    <location>
        <begin position="1"/>
        <end position="11"/>
    </location>
</feature>
<dbReference type="Gene3D" id="3.10.450.60">
    <property type="match status" value="1"/>
</dbReference>
<dbReference type="AlphaFoldDB" id="A0AAD5VWV4"/>
<name>A0AAD5VWV4_9AGAR</name>
<evidence type="ECO:0000313" key="8">
    <source>
        <dbReference type="Proteomes" id="UP001213000"/>
    </source>
</evidence>
<dbReference type="InterPro" id="IPR006073">
    <property type="entry name" value="GTP-bd"/>
</dbReference>
<evidence type="ECO:0000256" key="4">
    <source>
        <dbReference type="ARBA" id="ARBA00023002"/>
    </source>
</evidence>
<dbReference type="EMBL" id="JANIEX010000171">
    <property type="protein sequence ID" value="KAJ3571766.1"/>
    <property type="molecule type" value="Genomic_DNA"/>
</dbReference>
<reference evidence="7" key="1">
    <citation type="submission" date="2022-07" db="EMBL/GenBank/DDBJ databases">
        <title>Genome Sequence of Leucocoprinus birnbaumii.</title>
        <authorList>
            <person name="Buettner E."/>
        </authorList>
    </citation>
    <scope>NUCLEOTIDE SEQUENCE</scope>
    <source>
        <strain evidence="7">VT141</strain>
    </source>
</reference>
<dbReference type="InterPro" id="IPR027417">
    <property type="entry name" value="P-loop_NTPase"/>
</dbReference>
<dbReference type="Gene3D" id="1.20.245.10">
    <property type="entry name" value="Lipoxygenase-1, Domain 5"/>
    <property type="match status" value="1"/>
</dbReference>
<evidence type="ECO:0000256" key="2">
    <source>
        <dbReference type="ARBA" id="ARBA00022723"/>
    </source>
</evidence>
<dbReference type="SUPFAM" id="SSF48484">
    <property type="entry name" value="Lipoxigenase"/>
    <property type="match status" value="1"/>
</dbReference>
<dbReference type="GO" id="GO:0043651">
    <property type="term" value="P:linoleic acid metabolic process"/>
    <property type="evidence" value="ECO:0007669"/>
    <property type="project" value="UniProtKB-ARBA"/>
</dbReference>
<dbReference type="Pfam" id="PF00305">
    <property type="entry name" value="Lipoxygenase"/>
    <property type="match status" value="1"/>
</dbReference>